<dbReference type="GO" id="GO:0006508">
    <property type="term" value="P:proteolysis"/>
    <property type="evidence" value="ECO:0007669"/>
    <property type="project" value="UniProtKB-KW"/>
</dbReference>
<dbReference type="PANTHER" id="PTHR21646">
    <property type="entry name" value="UBIQUITIN CARBOXYL-TERMINAL HYDROLASE"/>
    <property type="match status" value="1"/>
</dbReference>
<keyword evidence="5 14" id="KW-0863">Zinc-finger</keyword>
<keyword evidence="10" id="KW-0805">Transcription regulation</keyword>
<evidence type="ECO:0000313" key="18">
    <source>
        <dbReference type="EMBL" id="SCU82450.1"/>
    </source>
</evidence>
<keyword evidence="19" id="KW-1185">Reference proteome</keyword>
<dbReference type="PROSITE" id="PS00972">
    <property type="entry name" value="USP_1"/>
    <property type="match status" value="1"/>
</dbReference>
<evidence type="ECO:0000256" key="3">
    <source>
        <dbReference type="ARBA" id="ARBA00022670"/>
    </source>
</evidence>
<dbReference type="PROSITE" id="PS00973">
    <property type="entry name" value="USP_2"/>
    <property type="match status" value="1"/>
</dbReference>
<dbReference type="EC" id="3.4.19.12" evidence="15"/>
<dbReference type="Gene3D" id="3.30.40.10">
    <property type="entry name" value="Zinc/RING finger domain, C3HC4 (zinc finger)"/>
    <property type="match status" value="1"/>
</dbReference>
<protein>
    <recommendedName>
        <fullName evidence="15">Ubiquitin carboxyl-terminal hydrolase</fullName>
        <ecNumber evidence="15">3.4.19.12</ecNumber>
    </recommendedName>
</protein>
<dbReference type="SUPFAM" id="SSF54001">
    <property type="entry name" value="Cysteine proteinases"/>
    <property type="match status" value="1"/>
</dbReference>
<comment type="subcellular location">
    <subcellularLocation>
        <location evidence="2">Nucleus</location>
    </subcellularLocation>
</comment>
<evidence type="ECO:0000256" key="9">
    <source>
        <dbReference type="ARBA" id="ARBA00022833"/>
    </source>
</evidence>
<dbReference type="PROSITE" id="PS50235">
    <property type="entry name" value="USP_3"/>
    <property type="match status" value="1"/>
</dbReference>
<dbReference type="InterPro" id="IPR001607">
    <property type="entry name" value="Znf_UBP"/>
</dbReference>
<dbReference type="EMBL" id="LT598459">
    <property type="protein sequence ID" value="SCU82450.1"/>
    <property type="molecule type" value="Genomic_DNA"/>
</dbReference>
<comment type="similarity">
    <text evidence="13">Belongs to the peptidase C19 family. UBP8 subfamily.</text>
</comment>
<dbReference type="OrthoDB" id="289038at2759"/>
<evidence type="ECO:0000256" key="8">
    <source>
        <dbReference type="ARBA" id="ARBA00022807"/>
    </source>
</evidence>
<dbReference type="Pfam" id="PF02148">
    <property type="entry name" value="zf-UBP"/>
    <property type="match status" value="1"/>
</dbReference>
<dbReference type="InterPro" id="IPR013083">
    <property type="entry name" value="Znf_RING/FYVE/PHD"/>
</dbReference>
<dbReference type="SMART" id="SM00290">
    <property type="entry name" value="ZnF_UBP"/>
    <property type="match status" value="1"/>
</dbReference>
<dbReference type="SUPFAM" id="SSF57850">
    <property type="entry name" value="RING/U-box"/>
    <property type="match status" value="1"/>
</dbReference>
<keyword evidence="9" id="KW-0862">Zinc</keyword>
<evidence type="ECO:0000313" key="19">
    <source>
        <dbReference type="Proteomes" id="UP000190274"/>
    </source>
</evidence>
<dbReference type="InterPro" id="IPR018200">
    <property type="entry name" value="USP_CS"/>
</dbReference>
<keyword evidence="8 15" id="KW-0788">Thiol protease</keyword>
<keyword evidence="12" id="KW-0539">Nucleus</keyword>
<evidence type="ECO:0000256" key="15">
    <source>
        <dbReference type="RuleBase" id="RU366025"/>
    </source>
</evidence>
<evidence type="ECO:0000256" key="11">
    <source>
        <dbReference type="ARBA" id="ARBA00023163"/>
    </source>
</evidence>
<dbReference type="GO" id="GO:0008270">
    <property type="term" value="F:zinc ion binding"/>
    <property type="evidence" value="ECO:0007669"/>
    <property type="project" value="UniProtKB-KW"/>
</dbReference>
<dbReference type="GO" id="GO:0005634">
    <property type="term" value="C:nucleus"/>
    <property type="evidence" value="ECO:0007669"/>
    <property type="project" value="UniProtKB-SubCell"/>
</dbReference>
<dbReference type="InterPro" id="IPR050185">
    <property type="entry name" value="Ub_carboxyl-term_hydrolase"/>
</dbReference>
<evidence type="ECO:0000256" key="1">
    <source>
        <dbReference type="ARBA" id="ARBA00000707"/>
    </source>
</evidence>
<evidence type="ECO:0000256" key="5">
    <source>
        <dbReference type="ARBA" id="ARBA00022771"/>
    </source>
</evidence>
<organism evidence="18 19">
    <name type="scientific">Lachancea dasiensis</name>
    <dbReference type="NCBI Taxonomy" id="1072105"/>
    <lineage>
        <taxon>Eukaryota</taxon>
        <taxon>Fungi</taxon>
        <taxon>Dikarya</taxon>
        <taxon>Ascomycota</taxon>
        <taxon>Saccharomycotina</taxon>
        <taxon>Saccharomycetes</taxon>
        <taxon>Saccharomycetales</taxon>
        <taxon>Saccharomycetaceae</taxon>
        <taxon>Lachancea</taxon>
    </lineage>
</organism>
<keyword evidence="11" id="KW-0804">Transcription</keyword>
<evidence type="ECO:0000256" key="14">
    <source>
        <dbReference type="PROSITE-ProRule" id="PRU00502"/>
    </source>
</evidence>
<feature type="domain" description="USP" evidence="16">
    <location>
        <begin position="136"/>
        <end position="451"/>
    </location>
</feature>
<evidence type="ECO:0000259" key="16">
    <source>
        <dbReference type="PROSITE" id="PS50235"/>
    </source>
</evidence>
<keyword evidence="3 15" id="KW-0645">Protease</keyword>
<dbReference type="PANTHER" id="PTHR21646:SF33">
    <property type="entry name" value="UBIQUITIN CARBOXYL-TERMINAL HYDROLASE 22"/>
    <property type="match status" value="1"/>
</dbReference>
<keyword evidence="7 15" id="KW-0378">Hydrolase</keyword>
<dbReference type="GO" id="GO:0016579">
    <property type="term" value="P:protein deubiquitination"/>
    <property type="evidence" value="ECO:0007669"/>
    <property type="project" value="InterPro"/>
</dbReference>
<name>A0A1G4IYY8_9SACH</name>
<dbReference type="PROSITE" id="PS50271">
    <property type="entry name" value="ZF_UBP"/>
    <property type="match status" value="1"/>
</dbReference>
<sequence length="456" mass="51581">MNCPHLNQAFRNEKTRDGVLKTYNMIRYIIEHSTFKNRYLLSMRCSECNEINCGSTFMCLQCGFCGCWNSQHFLAHSEKVGHIFGVNSSNELLFCFKCMDFVSGNEMLANSMLIKCWDDVSVKSLLPTARGRDGLCGLVNMGSTCFMSSIVQTLVHNPYVLKYSLDQYHAAHCTVQDSKSCFSCALDSVVTSFYGPSDDVTFSTQQRGFIDLLSCAWKIDKNLAGYSQQDAHEFWQFFLNQLHSDHTRISKNSPTKVGHCNCIAHSAFQGTLRSTIICADCHEGSNNTFDPMMDLSLEIKNKFNLVECLQSFHEGETLTDFNYKCSSCESVRNPIKQMNIAKLPPVMVLQLKRFEHLMSGTSVKLNDPVHFPAYLNMTPYCHQDSSSGMPVIIYELVAVISHEGSVNQGHYTSMCKIPGGQWFRFNDSMVVTISEEEVLKQQAYLLYYIVRQVGSS</sequence>
<evidence type="ECO:0000259" key="17">
    <source>
        <dbReference type="PROSITE" id="PS50271"/>
    </source>
</evidence>
<dbReference type="InterPro" id="IPR001394">
    <property type="entry name" value="Peptidase_C19_UCH"/>
</dbReference>
<evidence type="ECO:0000256" key="10">
    <source>
        <dbReference type="ARBA" id="ARBA00023015"/>
    </source>
</evidence>
<dbReference type="Gene3D" id="3.90.70.10">
    <property type="entry name" value="Cysteine proteinases"/>
    <property type="match status" value="1"/>
</dbReference>
<dbReference type="Proteomes" id="UP000190274">
    <property type="component" value="Chromosome C"/>
</dbReference>
<evidence type="ECO:0000256" key="7">
    <source>
        <dbReference type="ARBA" id="ARBA00022801"/>
    </source>
</evidence>
<dbReference type="GO" id="GO:0004843">
    <property type="term" value="F:cysteine-type deubiquitinase activity"/>
    <property type="evidence" value="ECO:0007669"/>
    <property type="project" value="UniProtKB-UniRule"/>
</dbReference>
<evidence type="ECO:0000256" key="12">
    <source>
        <dbReference type="ARBA" id="ARBA00023242"/>
    </source>
</evidence>
<keyword evidence="4" id="KW-0479">Metal-binding</keyword>
<evidence type="ECO:0000256" key="13">
    <source>
        <dbReference type="ARBA" id="ARBA00038490"/>
    </source>
</evidence>
<dbReference type="STRING" id="1266660.A0A1G4IYY8"/>
<comment type="catalytic activity">
    <reaction evidence="1 15">
        <text>Thiol-dependent hydrolysis of ester, thioester, amide, peptide and isopeptide bonds formed by the C-terminal Gly of ubiquitin (a 76-residue protein attached to proteins as an intracellular targeting signal).</text>
        <dbReference type="EC" id="3.4.19.12"/>
    </reaction>
</comment>
<dbReference type="Pfam" id="PF00443">
    <property type="entry name" value="UCH"/>
    <property type="match status" value="1"/>
</dbReference>
<feature type="domain" description="UBP-type" evidence="17">
    <location>
        <begin position="1"/>
        <end position="121"/>
    </location>
</feature>
<dbReference type="AlphaFoldDB" id="A0A1G4IYY8"/>
<evidence type="ECO:0000256" key="4">
    <source>
        <dbReference type="ARBA" id="ARBA00022723"/>
    </source>
</evidence>
<evidence type="ECO:0000256" key="6">
    <source>
        <dbReference type="ARBA" id="ARBA00022786"/>
    </source>
</evidence>
<keyword evidence="6 15" id="KW-0833">Ubl conjugation pathway</keyword>
<dbReference type="InterPro" id="IPR038765">
    <property type="entry name" value="Papain-like_cys_pep_sf"/>
</dbReference>
<gene>
    <name evidence="18" type="ORF">LADA_0C05380G</name>
</gene>
<evidence type="ECO:0000256" key="2">
    <source>
        <dbReference type="ARBA" id="ARBA00004123"/>
    </source>
</evidence>
<proteinExistence type="inferred from homology"/>
<dbReference type="InterPro" id="IPR028889">
    <property type="entry name" value="USP"/>
</dbReference>
<reference evidence="19" key="1">
    <citation type="submission" date="2016-03" db="EMBL/GenBank/DDBJ databases">
        <authorList>
            <person name="Devillers H."/>
        </authorList>
    </citation>
    <scope>NUCLEOTIDE SEQUENCE [LARGE SCALE GENOMIC DNA]</scope>
</reference>
<accession>A0A1G4IYY8</accession>